<feature type="domain" description="Phosphatidic acid phosphatase type 2/haloperoxidase" evidence="3">
    <location>
        <begin position="144"/>
        <end position="244"/>
    </location>
</feature>
<sequence length="288" mass="31314">MASHPTRPRRKFTRTAGLLALLPTTLAARAQSLPADTLRLSPAVAIHPPADSLVVPRCRLSRVWHCPAVRMALPPVAFITAGALTTRKVGMLDTDEELRDELQEHVPEPNTRIDDQLRYVPAYASLGLSVLGVKGKHSTIGQGVLMGMSYIVTNTIVTQLKNATQVERPDGSNYHSFPSQHTAMAFATATLLHKEYGHRSIWYSVAGYSVATGVATLRLVKNNHWLSDVMAGAGVGIASTHLVYLTYPLLERAVQKILPRRQPATATRTLILPYYAAGTVGASIVLVR</sequence>
<keyword evidence="5" id="KW-1185">Reference proteome</keyword>
<dbReference type="CDD" id="cd03394">
    <property type="entry name" value="PAP2_like_5"/>
    <property type="match status" value="1"/>
</dbReference>
<feature type="chain" id="PRO_5046666242" evidence="2">
    <location>
        <begin position="31"/>
        <end position="288"/>
    </location>
</feature>
<reference evidence="4" key="1">
    <citation type="submission" date="2023-07" db="EMBL/GenBank/DDBJ databases">
        <authorList>
            <person name="Kim M.K."/>
        </authorList>
    </citation>
    <scope>NUCLEOTIDE SEQUENCE</scope>
    <source>
        <strain evidence="4">ASUV-10-1</strain>
    </source>
</reference>
<dbReference type="InterPro" id="IPR000326">
    <property type="entry name" value="PAP2/HPO"/>
</dbReference>
<feature type="signal peptide" evidence="2">
    <location>
        <begin position="1"/>
        <end position="30"/>
    </location>
</feature>
<keyword evidence="1" id="KW-0472">Membrane</keyword>
<dbReference type="SMART" id="SM00014">
    <property type="entry name" value="acidPPc"/>
    <property type="match status" value="1"/>
</dbReference>
<evidence type="ECO:0000259" key="3">
    <source>
        <dbReference type="SMART" id="SM00014"/>
    </source>
</evidence>
<dbReference type="RefSeq" id="WP_305007118.1">
    <property type="nucleotide sequence ID" value="NZ_JAUQSY010000008.1"/>
</dbReference>
<evidence type="ECO:0000256" key="2">
    <source>
        <dbReference type="SAM" id="SignalP"/>
    </source>
</evidence>
<dbReference type="Gene3D" id="1.20.144.10">
    <property type="entry name" value="Phosphatidic acid phosphatase type 2/haloperoxidase"/>
    <property type="match status" value="1"/>
</dbReference>
<evidence type="ECO:0000313" key="5">
    <source>
        <dbReference type="Proteomes" id="UP001176429"/>
    </source>
</evidence>
<dbReference type="EMBL" id="JAUQSY010000008">
    <property type="protein sequence ID" value="MDO7875795.1"/>
    <property type="molecule type" value="Genomic_DNA"/>
</dbReference>
<keyword evidence="1" id="KW-1133">Transmembrane helix</keyword>
<evidence type="ECO:0000256" key="1">
    <source>
        <dbReference type="SAM" id="Phobius"/>
    </source>
</evidence>
<keyword evidence="1" id="KW-0812">Transmembrane</keyword>
<dbReference type="InterPro" id="IPR036938">
    <property type="entry name" value="PAP2/HPO_sf"/>
</dbReference>
<protein>
    <submittedName>
        <fullName evidence="4">Phosphatase PAP2 family protein</fullName>
    </submittedName>
</protein>
<evidence type="ECO:0000313" key="4">
    <source>
        <dbReference type="EMBL" id="MDO7875795.1"/>
    </source>
</evidence>
<proteinExistence type="predicted"/>
<name>A0ABT9BBZ6_9BACT</name>
<feature type="transmembrane region" description="Helical" evidence="1">
    <location>
        <begin position="229"/>
        <end position="250"/>
    </location>
</feature>
<dbReference type="Proteomes" id="UP001176429">
    <property type="component" value="Unassembled WGS sequence"/>
</dbReference>
<keyword evidence="2" id="KW-0732">Signal</keyword>
<feature type="transmembrane region" description="Helical" evidence="1">
    <location>
        <begin position="270"/>
        <end position="287"/>
    </location>
</feature>
<dbReference type="SUPFAM" id="SSF48317">
    <property type="entry name" value="Acid phosphatase/Vanadium-dependent haloperoxidase"/>
    <property type="match status" value="1"/>
</dbReference>
<dbReference type="Pfam" id="PF01569">
    <property type="entry name" value="PAP2"/>
    <property type="match status" value="1"/>
</dbReference>
<accession>A0ABT9BBZ6</accession>
<feature type="transmembrane region" description="Helical" evidence="1">
    <location>
        <begin position="201"/>
        <end position="220"/>
    </location>
</feature>
<organism evidence="4 5">
    <name type="scientific">Hymenobacter aranciens</name>
    <dbReference type="NCBI Taxonomy" id="3063996"/>
    <lineage>
        <taxon>Bacteria</taxon>
        <taxon>Pseudomonadati</taxon>
        <taxon>Bacteroidota</taxon>
        <taxon>Cytophagia</taxon>
        <taxon>Cytophagales</taxon>
        <taxon>Hymenobacteraceae</taxon>
        <taxon>Hymenobacter</taxon>
    </lineage>
</organism>
<gene>
    <name evidence="4" type="ORF">Q5H93_13715</name>
</gene>
<comment type="caution">
    <text evidence="4">The sequence shown here is derived from an EMBL/GenBank/DDBJ whole genome shotgun (WGS) entry which is preliminary data.</text>
</comment>